<evidence type="ECO:0000313" key="3">
    <source>
        <dbReference type="Proteomes" id="UP000027138"/>
    </source>
</evidence>
<protein>
    <submittedName>
        <fullName evidence="2">Uncharacterized protein</fullName>
    </submittedName>
</protein>
<evidence type="ECO:0000313" key="2">
    <source>
        <dbReference type="EMBL" id="KDP27306.1"/>
    </source>
</evidence>
<feature type="region of interest" description="Disordered" evidence="1">
    <location>
        <begin position="76"/>
        <end position="132"/>
    </location>
</feature>
<feature type="compositionally biased region" description="Basic residues" evidence="1">
    <location>
        <begin position="122"/>
        <end position="132"/>
    </location>
</feature>
<proteinExistence type="predicted"/>
<keyword evidence="3" id="KW-1185">Reference proteome</keyword>
<name>A0A067JTM1_JATCU</name>
<accession>A0A067JTM1</accession>
<dbReference type="AlphaFoldDB" id="A0A067JTM1"/>
<feature type="compositionally biased region" description="Basic and acidic residues" evidence="1">
    <location>
        <begin position="76"/>
        <end position="109"/>
    </location>
</feature>
<reference evidence="2 3" key="1">
    <citation type="journal article" date="2014" name="PLoS ONE">
        <title>Global Analysis of Gene Expression Profiles in Physic Nut (Jatropha curcas L.) Seedlings Exposed to Salt Stress.</title>
        <authorList>
            <person name="Zhang L."/>
            <person name="Zhang C."/>
            <person name="Wu P."/>
            <person name="Chen Y."/>
            <person name="Li M."/>
            <person name="Jiang H."/>
            <person name="Wu G."/>
        </authorList>
    </citation>
    <scope>NUCLEOTIDE SEQUENCE [LARGE SCALE GENOMIC DNA]</scope>
    <source>
        <strain evidence="3">cv. GZQX0401</strain>
        <tissue evidence="2">Young leaves</tissue>
    </source>
</reference>
<organism evidence="2 3">
    <name type="scientific">Jatropha curcas</name>
    <name type="common">Barbados nut</name>
    <dbReference type="NCBI Taxonomy" id="180498"/>
    <lineage>
        <taxon>Eukaryota</taxon>
        <taxon>Viridiplantae</taxon>
        <taxon>Streptophyta</taxon>
        <taxon>Embryophyta</taxon>
        <taxon>Tracheophyta</taxon>
        <taxon>Spermatophyta</taxon>
        <taxon>Magnoliopsida</taxon>
        <taxon>eudicotyledons</taxon>
        <taxon>Gunneridae</taxon>
        <taxon>Pentapetalae</taxon>
        <taxon>rosids</taxon>
        <taxon>fabids</taxon>
        <taxon>Malpighiales</taxon>
        <taxon>Euphorbiaceae</taxon>
        <taxon>Crotonoideae</taxon>
        <taxon>Jatropheae</taxon>
        <taxon>Jatropha</taxon>
    </lineage>
</organism>
<gene>
    <name evidence="2" type="ORF">JCGZ_20294</name>
</gene>
<evidence type="ECO:0000256" key="1">
    <source>
        <dbReference type="SAM" id="MobiDB-lite"/>
    </source>
</evidence>
<dbReference type="Proteomes" id="UP000027138">
    <property type="component" value="Unassembled WGS sequence"/>
</dbReference>
<sequence>MTGNSSNFPKYATADDSLAGIYENGGRKYAGEELTTKEEIVSPAGLAENARRMLTTLLPDRNATAALCVSYAGRKRQEGVKERPELLRRQERSQGRRKVEELEARRDFLIEGGCSSPTPSTRQKRKERRVDG</sequence>
<dbReference type="EMBL" id="KK914858">
    <property type="protein sequence ID" value="KDP27306.1"/>
    <property type="molecule type" value="Genomic_DNA"/>
</dbReference>